<feature type="transmembrane region" description="Helical" evidence="4">
    <location>
        <begin position="173"/>
        <end position="194"/>
    </location>
</feature>
<evidence type="ECO:0000313" key="6">
    <source>
        <dbReference type="EMBL" id="BAK11324.1"/>
    </source>
</evidence>
<feature type="transmembrane region" description="Helical" evidence="4">
    <location>
        <begin position="29"/>
        <end position="48"/>
    </location>
</feature>
<dbReference type="PANTHER" id="PTHR43280:SF29">
    <property type="entry name" value="ARAC-FAMILY TRANSCRIPTIONAL REGULATOR"/>
    <property type="match status" value="1"/>
</dbReference>
<dbReference type="InterPro" id="IPR009057">
    <property type="entry name" value="Homeodomain-like_sf"/>
</dbReference>
<keyword evidence="4" id="KW-0812">Transmembrane</keyword>
<dbReference type="AlphaFoldDB" id="A0A0H3KVT1"/>
<feature type="domain" description="HTH araC/xylS-type" evidence="5">
    <location>
        <begin position="231"/>
        <end position="329"/>
    </location>
</feature>
<dbReference type="SMART" id="SM00342">
    <property type="entry name" value="HTH_ARAC"/>
    <property type="match status" value="1"/>
</dbReference>
<evidence type="ECO:0000259" key="5">
    <source>
        <dbReference type="PROSITE" id="PS01124"/>
    </source>
</evidence>
<dbReference type="Proteomes" id="UP000006690">
    <property type="component" value="Chromosome"/>
</dbReference>
<evidence type="ECO:0000256" key="2">
    <source>
        <dbReference type="ARBA" id="ARBA00023125"/>
    </source>
</evidence>
<name>A0A0H3KVT1_PANAA</name>
<organism evidence="6 7">
    <name type="scientific">Pantoea ananatis (strain AJ13355)</name>
    <dbReference type="NCBI Taxonomy" id="932677"/>
    <lineage>
        <taxon>Bacteria</taxon>
        <taxon>Pseudomonadati</taxon>
        <taxon>Pseudomonadota</taxon>
        <taxon>Gammaproteobacteria</taxon>
        <taxon>Enterobacterales</taxon>
        <taxon>Erwiniaceae</taxon>
        <taxon>Pantoea</taxon>
    </lineage>
</organism>
<dbReference type="GO" id="GO:0003700">
    <property type="term" value="F:DNA-binding transcription factor activity"/>
    <property type="evidence" value="ECO:0007669"/>
    <property type="project" value="InterPro"/>
</dbReference>
<evidence type="ECO:0000313" key="7">
    <source>
        <dbReference type="Proteomes" id="UP000006690"/>
    </source>
</evidence>
<evidence type="ECO:0000256" key="4">
    <source>
        <dbReference type="SAM" id="Phobius"/>
    </source>
</evidence>
<feature type="transmembrane region" description="Helical" evidence="4">
    <location>
        <begin position="60"/>
        <end position="79"/>
    </location>
</feature>
<dbReference type="PROSITE" id="PS01124">
    <property type="entry name" value="HTH_ARAC_FAMILY_2"/>
    <property type="match status" value="1"/>
</dbReference>
<reference evidence="7" key="1">
    <citation type="journal article" date="2012" name="Appl. Microbiol. Biotechnol.">
        <title>The complete genome sequence of Pantoea ananatis AJ13355, an organism with great biotechnological potential.</title>
        <authorList>
            <person name="Hara Y."/>
            <person name="Kadotani N."/>
            <person name="Izui H."/>
            <person name="Katashkina J.I."/>
            <person name="Kuvaeva T.M."/>
            <person name="Andreeva I.G."/>
            <person name="Golubeva L.I."/>
            <person name="Malko D.B."/>
            <person name="Makeev V.J."/>
            <person name="Mashko S.V."/>
            <person name="Kozlov Y.I."/>
        </authorList>
    </citation>
    <scope>NUCLEOTIDE SEQUENCE [LARGE SCALE GENOMIC DNA]</scope>
    <source>
        <strain evidence="7">AJ13355</strain>
    </source>
</reference>
<evidence type="ECO:0000256" key="3">
    <source>
        <dbReference type="ARBA" id="ARBA00023163"/>
    </source>
</evidence>
<accession>A0A0H3KVT1</accession>
<sequence>MFSIPFPALTLFALLILMMMLIRSGKREYRGAMMFIAASAGLMALSIIRWEWHFSLLKPLQAILATLLPAVAWSCFSGLTHQSRARRLKLAVIPVYTAIIVQLCLPVLTDALLFLIYAGYGIALLRAATNGADFFVESRFREASITQKMTFFAGCFLCFSALTDAVISRMMNIAPQLIALFQGMTLPLLCIAIVRAVKSVPAGETHAEETSSLTDDEAKDATLEPLCLHIENLVRAHAYYLDTDLTLNKLARKLDIPARHISRAVNATRQCNVSQWLNGFRIEKAQDMLRQPQLKITDIMLETGFISKSNFNREFMRITGKPPTAFRQAMDDSAARC</sequence>
<feature type="transmembrane region" description="Helical" evidence="4">
    <location>
        <begin position="6"/>
        <end position="22"/>
    </location>
</feature>
<feature type="transmembrane region" description="Helical" evidence="4">
    <location>
        <begin position="91"/>
        <end position="108"/>
    </location>
</feature>
<keyword evidence="1" id="KW-0805">Transcription regulation</keyword>
<dbReference type="HOGENOM" id="CLU_823550_0_0_6"/>
<dbReference type="OrthoDB" id="345413at2"/>
<gene>
    <name evidence="6" type="ordered locus">PAJ_1244</name>
</gene>
<dbReference type="Gene3D" id="1.10.10.60">
    <property type="entry name" value="Homeodomain-like"/>
    <property type="match status" value="1"/>
</dbReference>
<dbReference type="SUPFAM" id="SSF46689">
    <property type="entry name" value="Homeodomain-like"/>
    <property type="match status" value="1"/>
</dbReference>
<proteinExistence type="predicted"/>
<dbReference type="eggNOG" id="COG2207">
    <property type="taxonomic scope" value="Bacteria"/>
</dbReference>
<dbReference type="KEGG" id="paj:PAJ_1244"/>
<keyword evidence="2" id="KW-0238">DNA-binding</keyword>
<keyword evidence="4" id="KW-0472">Membrane</keyword>
<dbReference type="PANTHER" id="PTHR43280">
    <property type="entry name" value="ARAC-FAMILY TRANSCRIPTIONAL REGULATOR"/>
    <property type="match status" value="1"/>
</dbReference>
<protein>
    <recommendedName>
        <fullName evidence="5">HTH araC/xylS-type domain-containing protein</fullName>
    </recommendedName>
</protein>
<dbReference type="Pfam" id="PF12833">
    <property type="entry name" value="HTH_18"/>
    <property type="match status" value="1"/>
</dbReference>
<dbReference type="PATRIC" id="fig|932677.3.peg.1445"/>
<keyword evidence="3" id="KW-0804">Transcription</keyword>
<dbReference type="GO" id="GO:0043565">
    <property type="term" value="F:sequence-specific DNA binding"/>
    <property type="evidence" value="ECO:0007669"/>
    <property type="project" value="InterPro"/>
</dbReference>
<keyword evidence="4" id="KW-1133">Transmembrane helix</keyword>
<evidence type="ECO:0000256" key="1">
    <source>
        <dbReference type="ARBA" id="ARBA00023015"/>
    </source>
</evidence>
<feature type="transmembrane region" description="Helical" evidence="4">
    <location>
        <begin position="148"/>
        <end position="167"/>
    </location>
</feature>
<feature type="transmembrane region" description="Helical" evidence="4">
    <location>
        <begin position="114"/>
        <end position="136"/>
    </location>
</feature>
<dbReference type="InterPro" id="IPR018060">
    <property type="entry name" value="HTH_AraC"/>
</dbReference>
<dbReference type="EMBL" id="AP012032">
    <property type="protein sequence ID" value="BAK11324.1"/>
    <property type="molecule type" value="Genomic_DNA"/>
</dbReference>